<reference evidence="1" key="1">
    <citation type="submission" date="2022-08" db="UniProtKB">
        <authorList>
            <consortium name="EnsemblMetazoa"/>
        </authorList>
    </citation>
    <scope>IDENTIFICATION</scope>
</reference>
<name>A0A8W7Q1G5_ANOCL</name>
<evidence type="ECO:0000313" key="1">
    <source>
        <dbReference type="EnsemblMetazoa" id="ACOM041805-PA.1"/>
    </source>
</evidence>
<proteinExistence type="predicted"/>
<sequence>MVVALSPPPPDDNVAPAAVVSVVTEDASARCFLQQLHVEVVILCYLALLALPYAEAYVTLETEPKRHHRIANAEISFKMIINIAVCPFAFGVATRSLSKPTAMLTNERRTVGKD</sequence>
<protein>
    <submittedName>
        <fullName evidence="1">Uncharacterized protein</fullName>
    </submittedName>
</protein>
<dbReference type="Proteomes" id="UP000075882">
    <property type="component" value="Unassembled WGS sequence"/>
</dbReference>
<dbReference type="EnsemblMetazoa" id="ACOM041805-RA">
    <property type="protein sequence ID" value="ACOM041805-PA.1"/>
    <property type="gene ID" value="ACOM041805"/>
</dbReference>
<accession>A0A8W7Q1G5</accession>
<organism evidence="1">
    <name type="scientific">Anopheles coluzzii</name>
    <name type="common">African malaria mosquito</name>
    <dbReference type="NCBI Taxonomy" id="1518534"/>
    <lineage>
        <taxon>Eukaryota</taxon>
        <taxon>Metazoa</taxon>
        <taxon>Ecdysozoa</taxon>
        <taxon>Arthropoda</taxon>
        <taxon>Hexapoda</taxon>
        <taxon>Insecta</taxon>
        <taxon>Pterygota</taxon>
        <taxon>Neoptera</taxon>
        <taxon>Endopterygota</taxon>
        <taxon>Diptera</taxon>
        <taxon>Nematocera</taxon>
        <taxon>Culicoidea</taxon>
        <taxon>Culicidae</taxon>
        <taxon>Anophelinae</taxon>
        <taxon>Anopheles</taxon>
    </lineage>
</organism>
<dbReference type="AlphaFoldDB" id="A0A8W7Q1G5"/>